<organism evidence="1 2">
    <name type="scientific">Coemansia spiralis</name>
    <dbReference type="NCBI Taxonomy" id="417178"/>
    <lineage>
        <taxon>Eukaryota</taxon>
        <taxon>Fungi</taxon>
        <taxon>Fungi incertae sedis</taxon>
        <taxon>Zoopagomycota</taxon>
        <taxon>Kickxellomycotina</taxon>
        <taxon>Kickxellomycetes</taxon>
        <taxon>Kickxellales</taxon>
        <taxon>Kickxellaceae</taxon>
        <taxon>Coemansia</taxon>
    </lineage>
</organism>
<dbReference type="AlphaFoldDB" id="A0A9W8L2R8"/>
<gene>
    <name evidence="1" type="ORF">IWW39_003281</name>
</gene>
<dbReference type="Proteomes" id="UP001151516">
    <property type="component" value="Unassembled WGS sequence"/>
</dbReference>
<keyword evidence="2" id="KW-1185">Reference proteome</keyword>
<accession>A0A9W8L2R8</accession>
<sequence>MALLSPPQTLPMLIVHKVVEYLAGNSKSSYSLFSSNYYKMKAILAPLVLVGGRWCVAALASICDTCELNFSHAREAIDVTFPAWPDTIPYSMYRKTRFVRRLCVHVNIWRELCDGTFCKVADMSQYENLSFPSVRTLELNLNGPAVDSAILSSGQSSPTPTSEIGREQVASVAQALRRLVPMADSLDVRVRSMGHREPGFEQLHEWLAAELCYGRVSSFAIGCRINNYIMLPTLSNITGLTSIAHGGNVSGSPLARLAYLNAGTLKTLDIWTQEGDWLDLIFDDANVPMVYAELVSLKLELEVIPYGTAWTAIATVVPFPALETLDIYGGYPFDDDLLFRGNGGTLRNMRLPFSALCRNVLGRFNVLKRSGVTQMSSIRISGVFDTDDEFVTANADIPFKRQVHRIFEMSSSLALLGDSSDDRLFYSVLSAPKPAILQRLDIGNLLLNAVEVMEVVAAIPSLSSLRCRFDGYGQAIVSIPTKERPSGLHAKYYPLSQNFRTLTLVHYPDCSAKLVAHVAMLLAVVCPSFRAVEVPLKLREDFGREIAWCMINDTYKPYADRLKTLIYLE</sequence>
<proteinExistence type="predicted"/>
<evidence type="ECO:0000313" key="1">
    <source>
        <dbReference type="EMBL" id="KAJ2686966.1"/>
    </source>
</evidence>
<dbReference type="OrthoDB" id="5522484at2759"/>
<comment type="caution">
    <text evidence="1">The sequence shown here is derived from an EMBL/GenBank/DDBJ whole genome shotgun (WGS) entry which is preliminary data.</text>
</comment>
<name>A0A9W8L2R8_9FUNG</name>
<reference evidence="1" key="1">
    <citation type="submission" date="2022-07" db="EMBL/GenBank/DDBJ databases">
        <title>Phylogenomic reconstructions and comparative analyses of Kickxellomycotina fungi.</title>
        <authorList>
            <person name="Reynolds N.K."/>
            <person name="Stajich J.E."/>
            <person name="Barry K."/>
            <person name="Grigoriev I.V."/>
            <person name="Crous P."/>
            <person name="Smith M.E."/>
        </authorList>
    </citation>
    <scope>NUCLEOTIDE SEQUENCE</scope>
    <source>
        <strain evidence="1">CBS 109367</strain>
    </source>
</reference>
<protein>
    <submittedName>
        <fullName evidence="1">Uncharacterized protein</fullName>
    </submittedName>
</protein>
<dbReference type="EMBL" id="JANBTX010000088">
    <property type="protein sequence ID" value="KAJ2686966.1"/>
    <property type="molecule type" value="Genomic_DNA"/>
</dbReference>
<evidence type="ECO:0000313" key="2">
    <source>
        <dbReference type="Proteomes" id="UP001151516"/>
    </source>
</evidence>